<keyword evidence="5" id="KW-1003">Cell membrane</keyword>
<sequence length="230" mass="23804">MAPPPVNQMGGGRVVIDSKGNAIESHGQLGERPLSRTPARIEAGPGVLDAPASAVTVLPWQRHSSAPGVRRGEWSAPVDGVLVALWVLILVSATMQSVSGFGYALLSAPILMAVLGGPFAISTVLITGTACDLAILAIRRQLPRPVSAEVRRLALWSVPGMAAGAVLLVQLPARWLQVLVALVVIAAVAIRVRAEPSKEAVPNTWAAGAGFASGALSTSTHWAARPRCST</sequence>
<dbReference type="EMBL" id="QDGZ01000010">
    <property type="protein sequence ID" value="PVG81020.1"/>
    <property type="molecule type" value="Genomic_DNA"/>
</dbReference>
<comment type="similarity">
    <text evidence="5">Belongs to the 4-toluene sulfonate uptake permease (TSUP) (TC 2.A.102) family.</text>
</comment>
<keyword evidence="7" id="KW-1185">Reference proteome</keyword>
<keyword evidence="2 5" id="KW-0812">Transmembrane</keyword>
<evidence type="ECO:0000256" key="2">
    <source>
        <dbReference type="ARBA" id="ARBA00022692"/>
    </source>
</evidence>
<keyword evidence="3 5" id="KW-1133">Transmembrane helix</keyword>
<dbReference type="OrthoDB" id="5147588at2"/>
<protein>
    <recommendedName>
        <fullName evidence="5">Probable membrane transporter protein</fullName>
    </recommendedName>
</protein>
<evidence type="ECO:0000256" key="3">
    <source>
        <dbReference type="ARBA" id="ARBA00022989"/>
    </source>
</evidence>
<dbReference type="RefSeq" id="WP_116573946.1">
    <property type="nucleotide sequence ID" value="NZ_QDGZ01000010.1"/>
</dbReference>
<organism evidence="6 7">
    <name type="scientific">Nocardioides gansuensis</name>
    <dbReference type="NCBI Taxonomy" id="2138300"/>
    <lineage>
        <taxon>Bacteria</taxon>
        <taxon>Bacillati</taxon>
        <taxon>Actinomycetota</taxon>
        <taxon>Actinomycetes</taxon>
        <taxon>Propionibacteriales</taxon>
        <taxon>Nocardioidaceae</taxon>
        <taxon>Nocardioides</taxon>
    </lineage>
</organism>
<feature type="transmembrane region" description="Helical" evidence="5">
    <location>
        <begin position="175"/>
        <end position="192"/>
    </location>
</feature>
<comment type="caution">
    <text evidence="6">The sequence shown here is derived from an EMBL/GenBank/DDBJ whole genome shotgun (WGS) entry which is preliminary data.</text>
</comment>
<comment type="subcellular location">
    <subcellularLocation>
        <location evidence="5">Cell membrane</location>
        <topology evidence="5">Multi-pass membrane protein</topology>
    </subcellularLocation>
    <subcellularLocation>
        <location evidence="1">Membrane</location>
        <topology evidence="1">Multi-pass membrane protein</topology>
    </subcellularLocation>
</comment>
<evidence type="ECO:0000313" key="7">
    <source>
        <dbReference type="Proteomes" id="UP000246018"/>
    </source>
</evidence>
<dbReference type="InterPro" id="IPR002781">
    <property type="entry name" value="TM_pro_TauE-like"/>
</dbReference>
<feature type="transmembrane region" description="Helical" evidence="5">
    <location>
        <begin position="80"/>
        <end position="104"/>
    </location>
</feature>
<reference evidence="6 7" key="1">
    <citation type="submission" date="2018-04" db="EMBL/GenBank/DDBJ databases">
        <title>Genome of Nocardioides gansuensis WSJ-1.</title>
        <authorList>
            <person name="Wu S."/>
            <person name="Wang G."/>
        </authorList>
    </citation>
    <scope>NUCLEOTIDE SEQUENCE [LARGE SCALE GENOMIC DNA]</scope>
    <source>
        <strain evidence="6 7">WSJ-1</strain>
    </source>
</reference>
<evidence type="ECO:0000256" key="1">
    <source>
        <dbReference type="ARBA" id="ARBA00004141"/>
    </source>
</evidence>
<name>A0A2T8F5P8_9ACTN</name>
<evidence type="ECO:0000313" key="6">
    <source>
        <dbReference type="EMBL" id="PVG81020.1"/>
    </source>
</evidence>
<feature type="transmembrane region" description="Helical" evidence="5">
    <location>
        <begin position="110"/>
        <end position="138"/>
    </location>
</feature>
<keyword evidence="4 5" id="KW-0472">Membrane</keyword>
<evidence type="ECO:0000256" key="4">
    <source>
        <dbReference type="ARBA" id="ARBA00023136"/>
    </source>
</evidence>
<proteinExistence type="inferred from homology"/>
<accession>A0A2T8F5P8</accession>
<feature type="transmembrane region" description="Helical" evidence="5">
    <location>
        <begin position="150"/>
        <end position="169"/>
    </location>
</feature>
<evidence type="ECO:0000256" key="5">
    <source>
        <dbReference type="RuleBase" id="RU363041"/>
    </source>
</evidence>
<dbReference type="Proteomes" id="UP000246018">
    <property type="component" value="Unassembled WGS sequence"/>
</dbReference>
<gene>
    <name evidence="6" type="ORF">DDE18_19505</name>
</gene>
<dbReference type="Pfam" id="PF01925">
    <property type="entry name" value="TauE"/>
    <property type="match status" value="1"/>
</dbReference>
<dbReference type="GO" id="GO:0005886">
    <property type="term" value="C:plasma membrane"/>
    <property type="evidence" value="ECO:0007669"/>
    <property type="project" value="UniProtKB-SubCell"/>
</dbReference>
<dbReference type="AlphaFoldDB" id="A0A2T8F5P8"/>